<evidence type="ECO:0000256" key="1">
    <source>
        <dbReference type="SAM" id="Phobius"/>
    </source>
</evidence>
<organism evidence="3 4">
    <name type="scientific">Devosia salina</name>
    <dbReference type="NCBI Taxonomy" id="2860336"/>
    <lineage>
        <taxon>Bacteria</taxon>
        <taxon>Pseudomonadati</taxon>
        <taxon>Pseudomonadota</taxon>
        <taxon>Alphaproteobacteria</taxon>
        <taxon>Hyphomicrobiales</taxon>
        <taxon>Devosiaceae</taxon>
        <taxon>Devosia</taxon>
    </lineage>
</organism>
<evidence type="ECO:0000313" key="3">
    <source>
        <dbReference type="EMBL" id="QYO75461.1"/>
    </source>
</evidence>
<keyword evidence="1" id="KW-1133">Transmembrane helix</keyword>
<name>A0ABX8W9T3_9HYPH</name>
<feature type="transmembrane region" description="Helical" evidence="1">
    <location>
        <begin position="21"/>
        <end position="45"/>
    </location>
</feature>
<evidence type="ECO:0000259" key="2">
    <source>
        <dbReference type="Pfam" id="PF14145"/>
    </source>
</evidence>
<protein>
    <submittedName>
        <fullName evidence="3">YrhK family protein</fullName>
    </submittedName>
</protein>
<proteinExistence type="predicted"/>
<dbReference type="RefSeq" id="WP_220303960.1">
    <property type="nucleotide sequence ID" value="NZ_CP080590.1"/>
</dbReference>
<sequence>MSFFERDRGIRTPGQRKLYALYELAYTLIDVSAALLFLIGSIMFFDKSLENPAIWCFVIGSVFFAFKPILRIVRELHLASEGDYDDLARRFRG</sequence>
<feature type="domain" description="YrhK" evidence="2">
    <location>
        <begin position="21"/>
        <end position="75"/>
    </location>
</feature>
<reference evidence="3 4" key="1">
    <citation type="submission" date="2021-08" db="EMBL/GenBank/DDBJ databases">
        <title>Devosia salina sp. nov., isolated from the South China Sea sediment.</title>
        <authorList>
            <person name="Zhou Z."/>
        </authorList>
    </citation>
    <scope>NUCLEOTIDE SEQUENCE [LARGE SCALE GENOMIC DNA]</scope>
    <source>
        <strain evidence="3 4">SCS-3</strain>
    </source>
</reference>
<accession>A0ABX8W9T3</accession>
<evidence type="ECO:0000313" key="4">
    <source>
        <dbReference type="Proteomes" id="UP000825799"/>
    </source>
</evidence>
<keyword evidence="1" id="KW-0812">Transmembrane</keyword>
<feature type="transmembrane region" description="Helical" evidence="1">
    <location>
        <begin position="51"/>
        <end position="70"/>
    </location>
</feature>
<keyword evidence="1" id="KW-0472">Membrane</keyword>
<gene>
    <name evidence="3" type="ORF">K1X15_12505</name>
</gene>
<dbReference type="Pfam" id="PF14145">
    <property type="entry name" value="YrhK"/>
    <property type="match status" value="1"/>
</dbReference>
<keyword evidence="4" id="KW-1185">Reference proteome</keyword>
<dbReference type="InterPro" id="IPR025424">
    <property type="entry name" value="YrhK_domain"/>
</dbReference>
<dbReference type="Proteomes" id="UP000825799">
    <property type="component" value="Chromosome"/>
</dbReference>
<dbReference type="EMBL" id="CP080590">
    <property type="protein sequence ID" value="QYO75461.1"/>
    <property type="molecule type" value="Genomic_DNA"/>
</dbReference>